<dbReference type="GO" id="GO:0003676">
    <property type="term" value="F:nucleic acid binding"/>
    <property type="evidence" value="ECO:0007669"/>
    <property type="project" value="InterPro"/>
</dbReference>
<name>A0AAF5Q6R2_WUCBA</name>
<feature type="region of interest" description="Disordered" evidence="1">
    <location>
        <begin position="370"/>
        <end position="415"/>
    </location>
</feature>
<evidence type="ECO:0000313" key="3">
    <source>
        <dbReference type="Proteomes" id="UP000093561"/>
    </source>
</evidence>
<dbReference type="Gene3D" id="3.30.420.10">
    <property type="entry name" value="Ribonuclease H-like superfamily/Ribonuclease H"/>
    <property type="match status" value="1"/>
</dbReference>
<dbReference type="Pfam" id="PF18701">
    <property type="entry name" value="DUF5641"/>
    <property type="match status" value="1"/>
</dbReference>
<organism evidence="3 4">
    <name type="scientific">Wuchereria bancrofti</name>
    <dbReference type="NCBI Taxonomy" id="6293"/>
    <lineage>
        <taxon>Eukaryota</taxon>
        <taxon>Metazoa</taxon>
        <taxon>Ecdysozoa</taxon>
        <taxon>Nematoda</taxon>
        <taxon>Chromadorea</taxon>
        <taxon>Rhabditida</taxon>
        <taxon>Spirurina</taxon>
        <taxon>Spiruromorpha</taxon>
        <taxon>Filarioidea</taxon>
        <taxon>Onchocercidae</taxon>
        <taxon>Wuchereria</taxon>
    </lineage>
</organism>
<evidence type="ECO:0000256" key="1">
    <source>
        <dbReference type="SAM" id="MobiDB-lite"/>
    </source>
</evidence>
<dbReference type="WBParaSite" id="mrna-Wban_11027">
    <property type="protein sequence ID" value="mrna-Wban_11027"/>
    <property type="gene ID" value="Wban_11027"/>
</dbReference>
<feature type="compositionally biased region" description="Polar residues" evidence="1">
    <location>
        <begin position="400"/>
        <end position="415"/>
    </location>
</feature>
<accession>A0AAF5Q6R2</accession>
<dbReference type="Proteomes" id="UP000093561">
    <property type="component" value="Unassembled WGS sequence"/>
</dbReference>
<feature type="compositionally biased region" description="Polar residues" evidence="1">
    <location>
        <begin position="377"/>
        <end position="389"/>
    </location>
</feature>
<dbReference type="SUPFAM" id="SSF53098">
    <property type="entry name" value="Ribonuclease H-like"/>
    <property type="match status" value="1"/>
</dbReference>
<reference evidence="4" key="3">
    <citation type="submission" date="2024-02" db="UniProtKB">
        <authorList>
            <consortium name="WormBaseParasite"/>
        </authorList>
    </citation>
    <scope>IDENTIFICATION</scope>
    <source>
        <strain evidence="4">pt0022</strain>
    </source>
</reference>
<sequence length="415" mass="48633">MSDYKPLPHLNMYNASTHHYPQEFMFSQMLLIVAHFTIDKTFKLIDVNRFSKCLRKRFWISKGRAEVKRVLNKCMGCKRWKAKPFKLPTMPNYPAFRVRRSRTFARVGLDYLGPVSVKTETGVTKRWVALFTCLATRLVFQTIMKQETQLTEFLVRHGIKWRNIIPKAPWSGGVYERMIGLTKGTLRKVVGRKLLKEKEFITLIVEVESILNTRPLTYVNFDDSKILRPIDFIIPDVCLMIPTNNTDDQDDYIPHKLNTQEKLIKYWTRTMETLDTFWKIWKEEYLTSLRERIQVEHKSPKGAEIRTPIEGEIVIVNETNAPRGTWKLAKIKKLNVSQDKRIRSALIELPRGTQMNRPINMLYPLEIETMEGREEQQTTSEKTTNGPKQTDNEEEPIAQRTRSATKQQKTPTQII</sequence>
<reference evidence="3" key="2">
    <citation type="journal article" date="2016" name="Mol. Ecol.">
        <title>Population genomics of the filarial nematode parasite Wuchereria bancrofti from mosquitoes.</title>
        <authorList>
            <person name="Small S.T."/>
            <person name="Reimer L.J."/>
            <person name="Tisch D.J."/>
            <person name="King C.L."/>
            <person name="Christensen B.M."/>
            <person name="Siba P.M."/>
            <person name="Kazura J.W."/>
            <person name="Serre D."/>
            <person name="Zimmerman P.A."/>
        </authorList>
    </citation>
    <scope>NUCLEOTIDE SEQUENCE</scope>
    <source>
        <strain evidence="3">pt0022</strain>
    </source>
</reference>
<evidence type="ECO:0000313" key="4">
    <source>
        <dbReference type="WBParaSite" id="mrna-Wban_11027"/>
    </source>
</evidence>
<dbReference type="InterPro" id="IPR012337">
    <property type="entry name" value="RNaseH-like_sf"/>
</dbReference>
<reference evidence="3" key="1">
    <citation type="submission" date="2015-03" db="EMBL/GenBank/DDBJ databases">
        <title>Wuchereria bancrofti Genome Sequencing Papua New Guinea Strain.</title>
        <authorList>
            <person name="Small S.T."/>
            <person name="Serre D."/>
            <person name="Zimmerman P.A."/>
        </authorList>
    </citation>
    <scope>NUCLEOTIDE SEQUENCE [LARGE SCALE GENOMIC DNA]</scope>
    <source>
        <strain evidence="3">pt0022</strain>
    </source>
</reference>
<feature type="domain" description="DUF5641" evidence="2">
    <location>
        <begin position="266"/>
        <end position="365"/>
    </location>
</feature>
<evidence type="ECO:0000259" key="2">
    <source>
        <dbReference type="Pfam" id="PF18701"/>
    </source>
</evidence>
<dbReference type="PANTHER" id="PTHR47331">
    <property type="entry name" value="PHD-TYPE DOMAIN-CONTAINING PROTEIN"/>
    <property type="match status" value="1"/>
</dbReference>
<proteinExistence type="predicted"/>
<dbReference type="InterPro" id="IPR040676">
    <property type="entry name" value="DUF5641"/>
</dbReference>
<dbReference type="InterPro" id="IPR036397">
    <property type="entry name" value="RNaseH_sf"/>
</dbReference>
<dbReference type="AlphaFoldDB" id="A0AAF5Q6R2"/>
<protein>
    <recommendedName>
        <fullName evidence="2">DUF5641 domain-containing protein</fullName>
    </recommendedName>
</protein>